<dbReference type="Proteomes" id="UP000005426">
    <property type="component" value="Unassembled WGS sequence"/>
</dbReference>
<reference evidence="1 2" key="1">
    <citation type="journal article" date="2011" name="Genome Biol.">
        <title>Comparative genome sequence analysis underscores mycoparasitism as the ancestral life style of Trichoderma.</title>
        <authorList>
            <person name="Kubicek C.P."/>
            <person name="Herrera-Estrella A."/>
            <person name="Seidl-Seiboth V."/>
            <person name="Martinez D.A."/>
            <person name="Druzhinina I.S."/>
            <person name="Thon M."/>
            <person name="Zeilinger S."/>
            <person name="Casas-Flores S."/>
            <person name="Horwitz B.A."/>
            <person name="Mukherjee P.K."/>
            <person name="Mukherjee M."/>
            <person name="Kredics L."/>
            <person name="Alcaraz L.D."/>
            <person name="Aerts A."/>
            <person name="Antal Z."/>
            <person name="Atanasova L."/>
            <person name="Cervantes-Badillo M.G."/>
            <person name="Challacombe J."/>
            <person name="Chertkov O."/>
            <person name="McCluskey K."/>
            <person name="Coulpier F."/>
            <person name="Deshpande N."/>
            <person name="von Doehren H."/>
            <person name="Ebbole D.J."/>
            <person name="Esquivel-Naranjo E.U."/>
            <person name="Fekete E."/>
            <person name="Flipphi M."/>
            <person name="Glaser F."/>
            <person name="Gomez-Rodriguez E.Y."/>
            <person name="Gruber S."/>
            <person name="Han C."/>
            <person name="Henrissat B."/>
            <person name="Hermosa R."/>
            <person name="Hernandez-Onate M."/>
            <person name="Karaffa L."/>
            <person name="Kosti I."/>
            <person name="Le Crom S."/>
            <person name="Lindquist E."/>
            <person name="Lucas S."/>
            <person name="Luebeck M."/>
            <person name="Luebeck P.S."/>
            <person name="Margeot A."/>
            <person name="Metz B."/>
            <person name="Misra M."/>
            <person name="Nevalainen H."/>
            <person name="Omann M."/>
            <person name="Packer N."/>
            <person name="Perrone G."/>
            <person name="Uresti-Rivera E.E."/>
            <person name="Salamov A."/>
            <person name="Schmoll M."/>
            <person name="Seiboth B."/>
            <person name="Shapiro H."/>
            <person name="Sukno S."/>
            <person name="Tamayo-Ramos J.A."/>
            <person name="Tisch D."/>
            <person name="Wiest A."/>
            <person name="Wilkinson H.H."/>
            <person name="Zhang M."/>
            <person name="Coutinho P.M."/>
            <person name="Kenerley C.M."/>
            <person name="Monte E."/>
            <person name="Baker S.E."/>
            <person name="Grigoriev I.V."/>
        </authorList>
    </citation>
    <scope>NUCLEOTIDE SEQUENCE [LARGE SCALE GENOMIC DNA]</scope>
    <source>
        <strain evidence="2">ATCC 20476 / IMI 206040</strain>
    </source>
</reference>
<name>G9NL49_HYPAI</name>
<accession>G9NL49</accession>
<evidence type="ECO:0000313" key="1">
    <source>
        <dbReference type="EMBL" id="EHK48616.1"/>
    </source>
</evidence>
<proteinExistence type="predicted"/>
<organism evidence="1 2">
    <name type="scientific">Hypocrea atroviridis (strain ATCC 20476 / IMI 206040)</name>
    <name type="common">Trichoderma atroviride</name>
    <dbReference type="NCBI Taxonomy" id="452589"/>
    <lineage>
        <taxon>Eukaryota</taxon>
        <taxon>Fungi</taxon>
        <taxon>Dikarya</taxon>
        <taxon>Ascomycota</taxon>
        <taxon>Pezizomycotina</taxon>
        <taxon>Sordariomycetes</taxon>
        <taxon>Hypocreomycetidae</taxon>
        <taxon>Hypocreales</taxon>
        <taxon>Hypocreaceae</taxon>
        <taxon>Trichoderma</taxon>
    </lineage>
</organism>
<dbReference type="AlphaFoldDB" id="G9NL49"/>
<dbReference type="EMBL" id="ABDG02000018">
    <property type="protein sequence ID" value="EHK48616.1"/>
    <property type="molecule type" value="Genomic_DNA"/>
</dbReference>
<dbReference type="HOGENOM" id="CLU_2015573_0_0_1"/>
<sequence>MHYALLRHSAASIGFHIINMEKIKSKGQKETSSPILGIEPRAARIFMRASDVSHYTISDYLVESHRPIANCKRRATPAPHSIPLRAANPSHCPIPYNQKYYKYEIRDSRILAHLPAPYKTTNT</sequence>
<keyword evidence="2" id="KW-1185">Reference proteome</keyword>
<comment type="caution">
    <text evidence="1">The sequence shown here is derived from an EMBL/GenBank/DDBJ whole genome shotgun (WGS) entry which is preliminary data.</text>
</comment>
<gene>
    <name evidence="1" type="ORF">TRIATDRAFT_281437</name>
</gene>
<protein>
    <submittedName>
        <fullName evidence="1">Uncharacterized protein</fullName>
    </submittedName>
</protein>
<evidence type="ECO:0000313" key="2">
    <source>
        <dbReference type="Proteomes" id="UP000005426"/>
    </source>
</evidence>